<dbReference type="Pfam" id="PF00027">
    <property type="entry name" value="cNMP_binding"/>
    <property type="match status" value="1"/>
</dbReference>
<dbReference type="SUPFAM" id="SSF51206">
    <property type="entry name" value="cAMP-binding domain-like"/>
    <property type="match status" value="1"/>
</dbReference>
<protein>
    <submittedName>
        <fullName evidence="6">Transcriptional regulator, Crp/Fnr family</fullName>
    </submittedName>
</protein>
<dbReference type="Proteomes" id="UP000269883">
    <property type="component" value="Chromosome"/>
</dbReference>
<keyword evidence="3" id="KW-0804">Transcription</keyword>
<dbReference type="PROSITE" id="PS50042">
    <property type="entry name" value="CNMP_BINDING_3"/>
    <property type="match status" value="1"/>
</dbReference>
<dbReference type="RefSeq" id="WP_126380545.1">
    <property type="nucleotide sequence ID" value="NZ_AP017378.1"/>
</dbReference>
<dbReference type="CDD" id="cd00092">
    <property type="entry name" value="HTH_CRP"/>
    <property type="match status" value="1"/>
</dbReference>
<sequence length="230" mass="25315">MKDVAFRKIIETLREDSNLNRATSSALAELAQNASRLHFDKGEHIFTIGDDADQYYFVESGRVVMSRESATGKVFTYRIAVRGTPLNAVTCFRTRAHLFSARVVEKASVIVIPCLVFKPWVLNNPDVAAGILSTIGDLLDGAYTRILDMIDESVENRILNALSMLSSRIGPDLPLTNNDVAELVGTSRETAARVISRLQDGGLISKSRGAIRITDKPRLDDLSTSPFFIV</sequence>
<dbReference type="InterPro" id="IPR012318">
    <property type="entry name" value="HTH_CRP"/>
</dbReference>
<gene>
    <name evidence="6" type="ORF">DFE_2800</name>
</gene>
<dbReference type="PANTHER" id="PTHR24567">
    <property type="entry name" value="CRP FAMILY TRANSCRIPTIONAL REGULATORY PROTEIN"/>
    <property type="match status" value="1"/>
</dbReference>
<dbReference type="Gene3D" id="2.60.120.10">
    <property type="entry name" value="Jelly Rolls"/>
    <property type="match status" value="1"/>
</dbReference>
<dbReference type="GO" id="GO:0005829">
    <property type="term" value="C:cytosol"/>
    <property type="evidence" value="ECO:0007669"/>
    <property type="project" value="TreeGrafter"/>
</dbReference>
<dbReference type="InterPro" id="IPR000595">
    <property type="entry name" value="cNMP-bd_dom"/>
</dbReference>
<dbReference type="GO" id="GO:0003700">
    <property type="term" value="F:DNA-binding transcription factor activity"/>
    <property type="evidence" value="ECO:0007669"/>
    <property type="project" value="TreeGrafter"/>
</dbReference>
<feature type="domain" description="HTH crp-type" evidence="5">
    <location>
        <begin position="152"/>
        <end position="217"/>
    </location>
</feature>
<dbReference type="PANTHER" id="PTHR24567:SF28">
    <property type="entry name" value="LISTERIOLYSIN REGULATORY PROTEIN"/>
    <property type="match status" value="1"/>
</dbReference>
<evidence type="ECO:0000313" key="7">
    <source>
        <dbReference type="Proteomes" id="UP000269883"/>
    </source>
</evidence>
<keyword evidence="7" id="KW-1185">Reference proteome</keyword>
<accession>A0A2Z6B293</accession>
<dbReference type="SUPFAM" id="SSF46785">
    <property type="entry name" value="Winged helix' DNA-binding domain"/>
    <property type="match status" value="1"/>
</dbReference>
<dbReference type="Pfam" id="PF13545">
    <property type="entry name" value="HTH_Crp_2"/>
    <property type="match status" value="1"/>
</dbReference>
<dbReference type="CDD" id="cd00038">
    <property type="entry name" value="CAP_ED"/>
    <property type="match status" value="1"/>
</dbReference>
<evidence type="ECO:0000259" key="4">
    <source>
        <dbReference type="PROSITE" id="PS50042"/>
    </source>
</evidence>
<dbReference type="InterPro" id="IPR014710">
    <property type="entry name" value="RmlC-like_jellyroll"/>
</dbReference>
<evidence type="ECO:0000313" key="6">
    <source>
        <dbReference type="EMBL" id="BBD09526.1"/>
    </source>
</evidence>
<reference evidence="6 7" key="1">
    <citation type="journal article" date="2018" name="Sci. Adv.">
        <title>Multi-heme cytochromes provide a pathway for survival in energy-limited environments.</title>
        <authorList>
            <person name="Deng X."/>
            <person name="Dohmae N."/>
            <person name="Nealson K.H."/>
            <person name="Hashimoto K."/>
            <person name="Okamoto A."/>
        </authorList>
    </citation>
    <scope>NUCLEOTIDE SEQUENCE [LARGE SCALE GENOMIC DNA]</scope>
    <source>
        <strain evidence="6 7">IS5</strain>
    </source>
</reference>
<evidence type="ECO:0000256" key="1">
    <source>
        <dbReference type="ARBA" id="ARBA00023015"/>
    </source>
</evidence>
<evidence type="ECO:0000259" key="5">
    <source>
        <dbReference type="PROSITE" id="PS51063"/>
    </source>
</evidence>
<name>A0A2Z6B293_9BACT</name>
<dbReference type="EMBL" id="AP017378">
    <property type="protein sequence ID" value="BBD09526.1"/>
    <property type="molecule type" value="Genomic_DNA"/>
</dbReference>
<feature type="domain" description="Cyclic nucleotide-binding" evidence="4">
    <location>
        <begin position="18"/>
        <end position="69"/>
    </location>
</feature>
<evidence type="ECO:0000256" key="2">
    <source>
        <dbReference type="ARBA" id="ARBA00023125"/>
    </source>
</evidence>
<keyword evidence="1" id="KW-0805">Transcription regulation</keyword>
<dbReference type="InterPro" id="IPR018490">
    <property type="entry name" value="cNMP-bd_dom_sf"/>
</dbReference>
<keyword evidence="2" id="KW-0238">DNA-binding</keyword>
<dbReference type="OrthoDB" id="9810708at2"/>
<organism evidence="6 7">
    <name type="scientific">Desulfovibrio ferrophilus</name>
    <dbReference type="NCBI Taxonomy" id="241368"/>
    <lineage>
        <taxon>Bacteria</taxon>
        <taxon>Pseudomonadati</taxon>
        <taxon>Thermodesulfobacteriota</taxon>
        <taxon>Desulfovibrionia</taxon>
        <taxon>Desulfovibrionales</taxon>
        <taxon>Desulfovibrionaceae</taxon>
        <taxon>Desulfovibrio</taxon>
    </lineage>
</organism>
<dbReference type="InterPro" id="IPR050397">
    <property type="entry name" value="Env_Response_Regulators"/>
</dbReference>
<proteinExistence type="predicted"/>
<dbReference type="SMART" id="SM00419">
    <property type="entry name" value="HTH_CRP"/>
    <property type="match status" value="1"/>
</dbReference>
<dbReference type="PROSITE" id="PS51063">
    <property type="entry name" value="HTH_CRP_2"/>
    <property type="match status" value="1"/>
</dbReference>
<dbReference type="InterPro" id="IPR036390">
    <property type="entry name" value="WH_DNA-bd_sf"/>
</dbReference>
<dbReference type="PRINTS" id="PR00034">
    <property type="entry name" value="HTHCRP"/>
</dbReference>
<dbReference type="AlphaFoldDB" id="A0A2Z6B293"/>
<dbReference type="GO" id="GO:0003677">
    <property type="term" value="F:DNA binding"/>
    <property type="evidence" value="ECO:0007669"/>
    <property type="project" value="UniProtKB-KW"/>
</dbReference>
<dbReference type="KEGG" id="dfl:DFE_2800"/>
<evidence type="ECO:0000256" key="3">
    <source>
        <dbReference type="ARBA" id="ARBA00023163"/>
    </source>
</evidence>